<evidence type="ECO:0000256" key="3">
    <source>
        <dbReference type="ARBA" id="ARBA00022448"/>
    </source>
</evidence>
<keyword evidence="3 8" id="KW-0813">Transport</keyword>
<dbReference type="GO" id="GO:0005886">
    <property type="term" value="C:plasma membrane"/>
    <property type="evidence" value="ECO:0007669"/>
    <property type="project" value="UniProtKB-SubCell"/>
</dbReference>
<comment type="caution">
    <text evidence="10">The sequence shown here is derived from an EMBL/GenBank/DDBJ whole genome shotgun (WGS) entry which is preliminary data.</text>
</comment>
<dbReference type="Proteomes" id="UP000644756">
    <property type="component" value="Unassembled WGS sequence"/>
</dbReference>
<evidence type="ECO:0000256" key="8">
    <source>
        <dbReference type="PIRNR" id="PIRNR016661"/>
    </source>
</evidence>
<dbReference type="PANTHER" id="PTHR34295">
    <property type="entry name" value="BIOTIN TRANSPORTER BIOY"/>
    <property type="match status" value="1"/>
</dbReference>
<reference evidence="10" key="2">
    <citation type="submission" date="2020-09" db="EMBL/GenBank/DDBJ databases">
        <authorList>
            <person name="Sun Q."/>
            <person name="Zhou Y."/>
        </authorList>
    </citation>
    <scope>NUCLEOTIDE SEQUENCE</scope>
    <source>
        <strain evidence="10">CGMCC 1.12987</strain>
    </source>
</reference>
<dbReference type="EMBL" id="BMGR01000010">
    <property type="protein sequence ID" value="GGG11726.1"/>
    <property type="molecule type" value="Genomic_DNA"/>
</dbReference>
<feature type="transmembrane region" description="Helical" evidence="9">
    <location>
        <begin position="6"/>
        <end position="28"/>
    </location>
</feature>
<feature type="transmembrane region" description="Helical" evidence="9">
    <location>
        <begin position="115"/>
        <end position="137"/>
    </location>
</feature>
<feature type="transmembrane region" description="Helical" evidence="9">
    <location>
        <begin position="40"/>
        <end position="69"/>
    </location>
</feature>
<dbReference type="InterPro" id="IPR003784">
    <property type="entry name" value="BioY"/>
</dbReference>
<dbReference type="AlphaFoldDB" id="A0A917D5T2"/>
<sequence length="198" mass="20726">MSSPIRSIVFTALFAALFIVMSAIRIPLGFSPVPITLQNFAIMLAGAFLGARYGFLSIFSVCLLTAIGLPLLGGEGGLAKILGPTGGFIWMFPVCALTVGYFSGRIYRSLAKKPVFLFIALSVVFMIFGSLISYVSGVPWLAHAANMTMNKALAVGMYPYLPGDAIKALVAAGVVTALQAYIPKLTSSSASGSTSVGR</sequence>
<dbReference type="PANTHER" id="PTHR34295:SF4">
    <property type="entry name" value="BIOTIN TRANSPORTER BIOY-RELATED"/>
    <property type="match status" value="1"/>
</dbReference>
<gene>
    <name evidence="10" type="ORF">GCM10010916_30730</name>
</gene>
<reference evidence="10" key="1">
    <citation type="journal article" date="2014" name="Int. J. Syst. Evol. Microbiol.">
        <title>Complete genome sequence of Corynebacterium casei LMG S-19264T (=DSM 44701T), isolated from a smear-ripened cheese.</title>
        <authorList>
            <consortium name="US DOE Joint Genome Institute (JGI-PGF)"/>
            <person name="Walter F."/>
            <person name="Albersmeier A."/>
            <person name="Kalinowski J."/>
            <person name="Ruckert C."/>
        </authorList>
    </citation>
    <scope>NUCLEOTIDE SEQUENCE</scope>
    <source>
        <strain evidence="10">CGMCC 1.12987</strain>
    </source>
</reference>
<evidence type="ECO:0000256" key="2">
    <source>
        <dbReference type="ARBA" id="ARBA00010692"/>
    </source>
</evidence>
<evidence type="ECO:0000313" key="10">
    <source>
        <dbReference type="EMBL" id="GGG11726.1"/>
    </source>
</evidence>
<accession>A0A917D5T2</accession>
<keyword evidence="11" id="KW-1185">Reference proteome</keyword>
<evidence type="ECO:0000256" key="9">
    <source>
        <dbReference type="SAM" id="Phobius"/>
    </source>
</evidence>
<feature type="transmembrane region" description="Helical" evidence="9">
    <location>
        <begin position="157"/>
        <end position="182"/>
    </location>
</feature>
<protein>
    <recommendedName>
        <fullName evidence="8">Biotin transporter</fullName>
    </recommendedName>
</protein>
<dbReference type="Pfam" id="PF02632">
    <property type="entry name" value="BioY"/>
    <property type="match status" value="1"/>
</dbReference>
<name>A0A917D5T2_9BACL</name>
<keyword evidence="5 9" id="KW-0812">Transmembrane</keyword>
<dbReference type="RefSeq" id="WP_188531959.1">
    <property type="nucleotide sequence ID" value="NZ_BMGR01000010.1"/>
</dbReference>
<comment type="subcellular location">
    <subcellularLocation>
        <location evidence="1 8">Cell membrane</location>
        <topology evidence="1 8">Multi-pass membrane protein</topology>
    </subcellularLocation>
</comment>
<evidence type="ECO:0000256" key="5">
    <source>
        <dbReference type="ARBA" id="ARBA00022692"/>
    </source>
</evidence>
<dbReference type="GO" id="GO:0015225">
    <property type="term" value="F:biotin transmembrane transporter activity"/>
    <property type="evidence" value="ECO:0007669"/>
    <property type="project" value="UniProtKB-UniRule"/>
</dbReference>
<keyword evidence="7 8" id="KW-0472">Membrane</keyword>
<evidence type="ECO:0000313" key="11">
    <source>
        <dbReference type="Proteomes" id="UP000644756"/>
    </source>
</evidence>
<evidence type="ECO:0000256" key="7">
    <source>
        <dbReference type="ARBA" id="ARBA00023136"/>
    </source>
</evidence>
<feature type="transmembrane region" description="Helical" evidence="9">
    <location>
        <begin position="81"/>
        <end position="103"/>
    </location>
</feature>
<organism evidence="10 11">
    <name type="scientific">Paenibacillus abyssi</name>
    <dbReference type="NCBI Taxonomy" id="1340531"/>
    <lineage>
        <taxon>Bacteria</taxon>
        <taxon>Bacillati</taxon>
        <taxon>Bacillota</taxon>
        <taxon>Bacilli</taxon>
        <taxon>Bacillales</taxon>
        <taxon>Paenibacillaceae</taxon>
        <taxon>Paenibacillus</taxon>
    </lineage>
</organism>
<proteinExistence type="inferred from homology"/>
<keyword evidence="4 8" id="KW-1003">Cell membrane</keyword>
<evidence type="ECO:0000256" key="4">
    <source>
        <dbReference type="ARBA" id="ARBA00022475"/>
    </source>
</evidence>
<comment type="similarity">
    <text evidence="2 8">Belongs to the BioY family.</text>
</comment>
<evidence type="ECO:0000256" key="6">
    <source>
        <dbReference type="ARBA" id="ARBA00022989"/>
    </source>
</evidence>
<dbReference type="Gene3D" id="1.10.1760.20">
    <property type="match status" value="1"/>
</dbReference>
<evidence type="ECO:0000256" key="1">
    <source>
        <dbReference type="ARBA" id="ARBA00004651"/>
    </source>
</evidence>
<dbReference type="PIRSF" id="PIRSF016661">
    <property type="entry name" value="BioY"/>
    <property type="match status" value="1"/>
</dbReference>
<keyword evidence="6 9" id="KW-1133">Transmembrane helix</keyword>